<evidence type="ECO:0000313" key="1">
    <source>
        <dbReference type="EMBL" id="PSB36509.1"/>
    </source>
</evidence>
<comment type="caution">
    <text evidence="1">The sequence shown here is derived from an EMBL/GenBank/DDBJ whole genome shotgun (WGS) entry which is preliminary data.</text>
</comment>
<dbReference type="Proteomes" id="UP000238218">
    <property type="component" value="Unassembled WGS sequence"/>
</dbReference>
<reference evidence="1 2" key="2">
    <citation type="submission" date="2018-03" db="EMBL/GenBank/DDBJ databases">
        <title>The ancient ancestry and fast evolution of plastids.</title>
        <authorList>
            <person name="Moore K.R."/>
            <person name="Magnabosco C."/>
            <person name="Momper L."/>
            <person name="Gold D.A."/>
            <person name="Bosak T."/>
            <person name="Fournier G.P."/>
        </authorList>
    </citation>
    <scope>NUCLEOTIDE SEQUENCE [LARGE SCALE GENOMIC DNA]</scope>
    <source>
        <strain evidence="1 2">CCALA 015</strain>
    </source>
</reference>
<keyword evidence="2" id="KW-1185">Reference proteome</keyword>
<proteinExistence type="predicted"/>
<sequence>MQGSASPSRAEGLDHLHWLSVYGLVPELESLVASLRSSPHWDAPLALEVSLAWVLAGQPHQSDLAFLEADALAPSLALVPDVWGLWPAPAGDQPAEISALAARIRHWRHLDPTALDAAWRQRAQADWTYALTSPGREELILLLRHEAALPSPIEPFLAELVGEEQIAASPAEALPFWGLLTDLRPDWVHARLKAADLALALGEQQRCATWITTATSDVKRNPWYSDIAARAALDSGAVAVALDHWGQALAEAPPELAEVFRQRRREARRGPGLLQARSLLERGDATAALALLQRLVADDPQWQPLRALLQQAETAAVAHRGEAMAAPAAQRFGQFLERAAGRIGLALPPATPAPEGVTHDPQALRQQLSAFSRGLSEAEARFALGA</sequence>
<reference evidence="1 2" key="1">
    <citation type="submission" date="2018-02" db="EMBL/GenBank/DDBJ databases">
        <authorList>
            <person name="Moore K."/>
            <person name="Momper L."/>
        </authorList>
    </citation>
    <scope>NUCLEOTIDE SEQUENCE [LARGE SCALE GENOMIC DNA]</scope>
    <source>
        <strain evidence="1 2">CCALA 015</strain>
    </source>
</reference>
<organism evidence="1 2">
    <name type="scientific">Aphanothece cf. minutissima CCALA 015</name>
    <dbReference type="NCBI Taxonomy" id="2107695"/>
    <lineage>
        <taxon>Bacteria</taxon>
        <taxon>Bacillati</taxon>
        <taxon>Cyanobacteriota</taxon>
        <taxon>Cyanophyceae</taxon>
        <taxon>Oscillatoriophycideae</taxon>
        <taxon>Chroococcales</taxon>
        <taxon>Aphanothecaceae</taxon>
        <taxon>Aphanothece</taxon>
    </lineage>
</organism>
<accession>A0ABX5F509</accession>
<name>A0ABX5F509_9CHRO</name>
<dbReference type="EMBL" id="PVWP01000009">
    <property type="protein sequence ID" value="PSB36509.1"/>
    <property type="molecule type" value="Genomic_DNA"/>
</dbReference>
<evidence type="ECO:0000313" key="2">
    <source>
        <dbReference type="Proteomes" id="UP000238218"/>
    </source>
</evidence>
<gene>
    <name evidence="1" type="ORF">C7B81_13105</name>
</gene>
<protein>
    <submittedName>
        <fullName evidence="1">Uncharacterized protein</fullName>
    </submittedName>
</protein>